<dbReference type="InterPro" id="IPR043502">
    <property type="entry name" value="DNA/RNA_pol_sf"/>
</dbReference>
<dbReference type="PANTHER" id="PTHR24559">
    <property type="entry name" value="TRANSPOSON TY3-I GAG-POL POLYPROTEIN"/>
    <property type="match status" value="1"/>
</dbReference>
<dbReference type="RefSeq" id="XP_040969132.1">
    <property type="nucleotide sequence ID" value="XM_041113198.1"/>
</dbReference>
<protein>
    <submittedName>
        <fullName evidence="2 3">Uncharacterized protein isoform X3</fullName>
    </submittedName>
</protein>
<organism evidence="1 3">
    <name type="scientific">Gossypium hirsutum</name>
    <name type="common">Upland cotton</name>
    <name type="synonym">Gossypium mexicanum</name>
    <dbReference type="NCBI Taxonomy" id="3635"/>
    <lineage>
        <taxon>Eukaryota</taxon>
        <taxon>Viridiplantae</taxon>
        <taxon>Streptophyta</taxon>
        <taxon>Embryophyta</taxon>
        <taxon>Tracheophyta</taxon>
        <taxon>Spermatophyta</taxon>
        <taxon>Magnoliopsida</taxon>
        <taxon>eudicotyledons</taxon>
        <taxon>Gunneridae</taxon>
        <taxon>Pentapetalae</taxon>
        <taxon>rosids</taxon>
        <taxon>malvids</taxon>
        <taxon>Malvales</taxon>
        <taxon>Malvaceae</taxon>
        <taxon>Malvoideae</taxon>
        <taxon>Gossypium</taxon>
    </lineage>
</organism>
<reference evidence="2 3" key="2">
    <citation type="submission" date="2025-05" db="UniProtKB">
        <authorList>
            <consortium name="RefSeq"/>
        </authorList>
    </citation>
    <scope>IDENTIFICATION</scope>
</reference>
<name>A0ABM3BQ06_GOSHI</name>
<dbReference type="Gene3D" id="3.10.10.10">
    <property type="entry name" value="HIV Type 1 Reverse Transcriptase, subunit A, domain 1"/>
    <property type="match status" value="1"/>
</dbReference>
<accession>A0ABM3BQ06</accession>
<evidence type="ECO:0000313" key="3">
    <source>
        <dbReference type="RefSeq" id="XP_040969132.1"/>
    </source>
</evidence>
<sequence>MDRLEICHRFRSKSRSIKVDSNLRVSRHDPSTRLKPFTGAQISIAEENTEDYVSSPDLLRMVEQEDKQILPHQEFVETINLGAEERKQEVKIGTSISRGTKNNLIALLREYKDVFAWSYQDIPGLDEDVVVHKLPLKPECKPIQQKLRRMRPEMLKIKEEVKKQFDAGFLQTSKYPESVANIVPVPKKYGKVRMCVDYRDLNRASPKDNFPLPHIDTFVDNTVKIHCFLSWMDSRGIIRSRWPLEDM</sequence>
<gene>
    <name evidence="2 3" type="primary">LOC107925482</name>
</gene>
<dbReference type="RefSeq" id="XP_040969130.1">
    <property type="nucleotide sequence ID" value="XM_041113196.1"/>
</dbReference>
<keyword evidence="1" id="KW-1185">Reference proteome</keyword>
<dbReference type="GeneID" id="107925482"/>
<dbReference type="Proteomes" id="UP000818029">
    <property type="component" value="Chromosome A01"/>
</dbReference>
<reference evidence="1" key="1">
    <citation type="journal article" date="2020" name="Nat. Genet.">
        <title>Genomic diversifications of five Gossypium allopolyploid species and their impact on cotton improvement.</title>
        <authorList>
            <person name="Chen Z.J."/>
            <person name="Sreedasyam A."/>
            <person name="Ando A."/>
            <person name="Song Q."/>
            <person name="De Santiago L.M."/>
            <person name="Hulse-Kemp A.M."/>
            <person name="Ding M."/>
            <person name="Ye W."/>
            <person name="Kirkbride R.C."/>
            <person name="Jenkins J."/>
            <person name="Plott C."/>
            <person name="Lovell J."/>
            <person name="Lin Y.M."/>
            <person name="Vaughn R."/>
            <person name="Liu B."/>
            <person name="Simpson S."/>
            <person name="Scheffler B.E."/>
            <person name="Wen L."/>
            <person name="Saski C.A."/>
            <person name="Grover C.E."/>
            <person name="Hu G."/>
            <person name="Conover J.L."/>
            <person name="Carlson J.W."/>
            <person name="Shu S."/>
            <person name="Boston L.B."/>
            <person name="Williams M."/>
            <person name="Peterson D.G."/>
            <person name="McGee K."/>
            <person name="Jones D.C."/>
            <person name="Wendel J.F."/>
            <person name="Stelly D.M."/>
            <person name="Grimwood J."/>
            <person name="Schmutz J."/>
        </authorList>
    </citation>
    <scope>NUCLEOTIDE SEQUENCE [LARGE SCALE GENOMIC DNA]</scope>
    <source>
        <strain evidence="1">cv. TM-1</strain>
    </source>
</reference>
<evidence type="ECO:0000313" key="2">
    <source>
        <dbReference type="RefSeq" id="XP_040969130.1"/>
    </source>
</evidence>
<proteinExistence type="predicted"/>
<dbReference type="PANTHER" id="PTHR24559:SF457">
    <property type="entry name" value="RNA-DIRECTED DNA POLYMERASE HOMOLOG"/>
    <property type="match status" value="1"/>
</dbReference>
<dbReference type="SUPFAM" id="SSF56672">
    <property type="entry name" value="DNA/RNA polymerases"/>
    <property type="match status" value="1"/>
</dbReference>
<evidence type="ECO:0000313" key="1">
    <source>
        <dbReference type="Proteomes" id="UP000818029"/>
    </source>
</evidence>
<dbReference type="InterPro" id="IPR053134">
    <property type="entry name" value="RNA-dir_DNA_polymerase"/>
</dbReference>